<feature type="signal peptide" evidence="1">
    <location>
        <begin position="1"/>
        <end position="21"/>
    </location>
</feature>
<reference evidence="2 3" key="1">
    <citation type="journal article" date="2019" name="Nat. Plants">
        <title>Genome sequencing of Musa balbisiana reveals subgenome evolution and function divergence in polyploid bananas.</title>
        <authorList>
            <person name="Yao X."/>
        </authorList>
    </citation>
    <scope>NUCLEOTIDE SEQUENCE [LARGE SCALE GENOMIC DNA]</scope>
    <source>
        <strain evidence="3">cv. DH-PKW</strain>
        <tissue evidence="2">Leaves</tissue>
    </source>
</reference>
<sequence>MGSVLIWLLVCLLYYVIGAVAKSHNFPCTRNCLVARLLSYFHSYTRSQEFHIFIGVIPVLIGDTLDLLKENKKKFRPILQCLNGLYS</sequence>
<evidence type="ECO:0000313" key="3">
    <source>
        <dbReference type="Proteomes" id="UP000317650"/>
    </source>
</evidence>
<organism evidence="2 3">
    <name type="scientific">Musa balbisiana</name>
    <name type="common">Banana</name>
    <dbReference type="NCBI Taxonomy" id="52838"/>
    <lineage>
        <taxon>Eukaryota</taxon>
        <taxon>Viridiplantae</taxon>
        <taxon>Streptophyta</taxon>
        <taxon>Embryophyta</taxon>
        <taxon>Tracheophyta</taxon>
        <taxon>Spermatophyta</taxon>
        <taxon>Magnoliopsida</taxon>
        <taxon>Liliopsida</taxon>
        <taxon>Zingiberales</taxon>
        <taxon>Musaceae</taxon>
        <taxon>Musa</taxon>
    </lineage>
</organism>
<comment type="caution">
    <text evidence="2">The sequence shown here is derived from an EMBL/GenBank/DDBJ whole genome shotgun (WGS) entry which is preliminary data.</text>
</comment>
<keyword evidence="3" id="KW-1185">Reference proteome</keyword>
<protein>
    <recommendedName>
        <fullName evidence="4">Secreted protein</fullName>
    </recommendedName>
</protein>
<dbReference type="AlphaFoldDB" id="A0A4S8I3Q7"/>
<evidence type="ECO:0000313" key="2">
    <source>
        <dbReference type="EMBL" id="THU42523.1"/>
    </source>
</evidence>
<proteinExistence type="predicted"/>
<keyword evidence="1" id="KW-0732">Signal</keyword>
<dbReference type="Proteomes" id="UP000317650">
    <property type="component" value="Unassembled WGS sequence"/>
</dbReference>
<gene>
    <name evidence="2" type="ORF">C4D60_Mb00t19260</name>
</gene>
<accession>A0A4S8I3Q7</accession>
<dbReference type="EMBL" id="PYDT01001313">
    <property type="protein sequence ID" value="THU42523.1"/>
    <property type="molecule type" value="Genomic_DNA"/>
</dbReference>
<evidence type="ECO:0008006" key="4">
    <source>
        <dbReference type="Google" id="ProtNLM"/>
    </source>
</evidence>
<evidence type="ECO:0000256" key="1">
    <source>
        <dbReference type="SAM" id="SignalP"/>
    </source>
</evidence>
<feature type="chain" id="PRO_5020650367" description="Secreted protein" evidence="1">
    <location>
        <begin position="22"/>
        <end position="87"/>
    </location>
</feature>
<name>A0A4S8I3Q7_MUSBA</name>